<dbReference type="OrthoDB" id="6988253at2"/>
<reference evidence="1 2" key="1">
    <citation type="submission" date="2018-08" db="EMBL/GenBank/DDBJ databases">
        <title>Recombination of ecologically and evolutionarily significant loci maintains genetic cohesion in the Pseudomonas syringae species complex.</title>
        <authorList>
            <person name="Dillon M."/>
            <person name="Thakur S."/>
            <person name="Almeida R.N.D."/>
            <person name="Weir B.S."/>
            <person name="Guttman D.S."/>
        </authorList>
    </citation>
    <scope>NUCLEOTIDE SEQUENCE [LARGE SCALE GENOMIC DNA]</scope>
    <source>
        <strain evidence="1 2">ICMP 19473</strain>
    </source>
</reference>
<comment type="caution">
    <text evidence="1">The sequence shown here is derived from an EMBL/GenBank/DDBJ whole genome shotgun (WGS) entry which is preliminary data.</text>
</comment>
<evidence type="ECO:0000313" key="2">
    <source>
        <dbReference type="Proteomes" id="UP000273854"/>
    </source>
</evidence>
<sequence>MEQDTLMNTNETLDYIAGCELADDCAAQVKGYAAAGMMAFLGADVADAPGLDESGEDKAEGGAVVASSLVAFAEGVSRQNKNDVMESFLFATLVANKAFSPETQGDQWYDKFNEVLAKIGWLSTHWNYARYRGAQQRFTMDEVGLEILGSAVAAAALPGPASLAMLKVAGDAIAALRAKEEPLRLFESQTKAHRGGNFRIASCVESQDGTVNLAMGAVKFQADSAVTNVLFWEWQNTHVETWLGESHLVFNTAFYARHRELIQDKLGSNAKRAIEEFDI</sequence>
<accession>A0A3M5NZ19</accession>
<dbReference type="AlphaFoldDB" id="A0A3M5NZ19"/>
<dbReference type="Proteomes" id="UP000273854">
    <property type="component" value="Unassembled WGS sequence"/>
</dbReference>
<organism evidence="1 2">
    <name type="scientific">Pseudomonas viridiflava</name>
    <name type="common">Phytomonas viridiflava</name>
    <dbReference type="NCBI Taxonomy" id="33069"/>
    <lineage>
        <taxon>Bacteria</taxon>
        <taxon>Pseudomonadati</taxon>
        <taxon>Pseudomonadota</taxon>
        <taxon>Gammaproteobacteria</taxon>
        <taxon>Pseudomonadales</taxon>
        <taxon>Pseudomonadaceae</taxon>
        <taxon>Pseudomonas</taxon>
    </lineage>
</organism>
<name>A0A3M5NZ19_PSEVI</name>
<gene>
    <name evidence="1" type="ORF">ALP40_03835</name>
</gene>
<protein>
    <submittedName>
        <fullName evidence="1">Uncharacterized protein</fullName>
    </submittedName>
</protein>
<dbReference type="EMBL" id="RBTP01000076">
    <property type="protein sequence ID" value="RMT77016.1"/>
    <property type="molecule type" value="Genomic_DNA"/>
</dbReference>
<dbReference type="RefSeq" id="WP_122210517.1">
    <property type="nucleotide sequence ID" value="NZ_RBTP01000076.1"/>
</dbReference>
<proteinExistence type="predicted"/>
<evidence type="ECO:0000313" key="1">
    <source>
        <dbReference type="EMBL" id="RMT77016.1"/>
    </source>
</evidence>